<evidence type="ECO:0000313" key="2">
    <source>
        <dbReference type="EMBL" id="MBP2704522.1"/>
    </source>
</evidence>
<dbReference type="RefSeq" id="WP_210155819.1">
    <property type="nucleotide sequence ID" value="NZ_JAFCNB010000005.1"/>
</dbReference>
<reference evidence="2" key="1">
    <citation type="submission" date="2021-02" db="EMBL/GenBank/DDBJ databases">
        <title>Draft genome sequence of Microbispora sp. RL4-1S isolated from rice leaves in Thailand.</title>
        <authorList>
            <person name="Muangham S."/>
            <person name="Duangmal K."/>
        </authorList>
    </citation>
    <scope>NUCLEOTIDE SEQUENCE</scope>
    <source>
        <strain evidence="2">RL4-1S</strain>
    </source>
</reference>
<accession>A0A940WID3</accession>
<sequence length="214" mass="20833">MNVPPARPHVSRGLGAAAVAVLGVALVVAPSTAEGAPGRASAAGRPVADPSPGQAGGHTVLTCAAATAPSITFDPPVAQASHTVTAKGALTLTGCTSPDGSFPKLSTGKVTLQGSGPVSCTGVQNVTGTGTITWKDAQGQTLGTSTIRPNLDAIPSFNPGDMLLVGEVTEGKMKGKRIAGKATPTSDISQCSSKGLGGVQGSGGVAFIAVDAPK</sequence>
<keyword evidence="3" id="KW-1185">Reference proteome</keyword>
<name>A0A940WID3_9ACTN</name>
<proteinExistence type="predicted"/>
<dbReference type="Proteomes" id="UP000674234">
    <property type="component" value="Unassembled WGS sequence"/>
</dbReference>
<gene>
    <name evidence="2" type="ORF">JOL79_11925</name>
</gene>
<dbReference type="AlphaFoldDB" id="A0A940WID3"/>
<evidence type="ECO:0000313" key="3">
    <source>
        <dbReference type="Proteomes" id="UP000674234"/>
    </source>
</evidence>
<organism evidence="2 3">
    <name type="scientific">Microbispora oryzae</name>
    <dbReference type="NCBI Taxonomy" id="2806554"/>
    <lineage>
        <taxon>Bacteria</taxon>
        <taxon>Bacillati</taxon>
        <taxon>Actinomycetota</taxon>
        <taxon>Actinomycetes</taxon>
        <taxon>Streptosporangiales</taxon>
        <taxon>Streptosporangiaceae</taxon>
        <taxon>Microbispora</taxon>
    </lineage>
</organism>
<evidence type="ECO:0000256" key="1">
    <source>
        <dbReference type="SAM" id="MobiDB-lite"/>
    </source>
</evidence>
<comment type="caution">
    <text evidence="2">The sequence shown here is derived from an EMBL/GenBank/DDBJ whole genome shotgun (WGS) entry which is preliminary data.</text>
</comment>
<protein>
    <submittedName>
        <fullName evidence="2">Uncharacterized protein</fullName>
    </submittedName>
</protein>
<feature type="compositionally biased region" description="Low complexity" evidence="1">
    <location>
        <begin position="34"/>
        <end position="48"/>
    </location>
</feature>
<dbReference type="EMBL" id="JAFCNB010000005">
    <property type="protein sequence ID" value="MBP2704522.1"/>
    <property type="molecule type" value="Genomic_DNA"/>
</dbReference>
<feature type="region of interest" description="Disordered" evidence="1">
    <location>
        <begin position="34"/>
        <end position="55"/>
    </location>
</feature>